<accession>A0A221P6X5</accession>
<sequence length="74" mass="8231">MVIRMTCSSPNPPRRRSPTTEAETVWVHFLAVAKTRIIARPGVVCASWPVRRSARYRDDAIRAAASGRSDPNLP</sequence>
<dbReference type="KEGG" id="splu:LK06_031725"/>
<evidence type="ECO:0000313" key="3">
    <source>
        <dbReference type="Proteomes" id="UP000031501"/>
    </source>
</evidence>
<evidence type="ECO:0000256" key="1">
    <source>
        <dbReference type="SAM" id="MobiDB-lite"/>
    </source>
</evidence>
<dbReference type="Proteomes" id="UP000031501">
    <property type="component" value="Chromosome"/>
</dbReference>
<feature type="region of interest" description="Disordered" evidence="1">
    <location>
        <begin position="1"/>
        <end position="20"/>
    </location>
</feature>
<keyword evidence="3" id="KW-1185">Reference proteome</keyword>
<dbReference type="AlphaFoldDB" id="A0A221P6X5"/>
<reference evidence="2 3" key="1">
    <citation type="submission" date="2017-07" db="EMBL/GenBank/DDBJ databases">
        <title>Genome sequence of Streptomyces pluripotens MUSC 137T.</title>
        <authorList>
            <person name="Ser H.-L."/>
            <person name="Lee L.-H."/>
        </authorList>
    </citation>
    <scope>NUCLEOTIDE SEQUENCE [LARGE SCALE GENOMIC DNA]</scope>
    <source>
        <strain evidence="2 3">MUSC 137</strain>
    </source>
</reference>
<organism evidence="2 3">
    <name type="scientific">Streptomyces pluripotens</name>
    <dbReference type="NCBI Taxonomy" id="1355015"/>
    <lineage>
        <taxon>Bacteria</taxon>
        <taxon>Bacillati</taxon>
        <taxon>Actinomycetota</taxon>
        <taxon>Actinomycetes</taxon>
        <taxon>Kitasatosporales</taxon>
        <taxon>Streptomycetaceae</taxon>
        <taxon>Streptomyces</taxon>
    </lineage>
</organism>
<dbReference type="EMBL" id="CP022433">
    <property type="protein sequence ID" value="ASN28019.1"/>
    <property type="molecule type" value="Genomic_DNA"/>
</dbReference>
<proteinExistence type="predicted"/>
<gene>
    <name evidence="2" type="ORF">LK07_32925</name>
</gene>
<name>A0A221P6X5_9ACTN</name>
<evidence type="ECO:0000313" key="2">
    <source>
        <dbReference type="EMBL" id="ASN28019.1"/>
    </source>
</evidence>
<protein>
    <submittedName>
        <fullName evidence="2">Uncharacterized protein</fullName>
    </submittedName>
</protein>